<evidence type="ECO:0000256" key="3">
    <source>
        <dbReference type="ARBA" id="ARBA00022964"/>
    </source>
</evidence>
<dbReference type="GO" id="GO:0051213">
    <property type="term" value="F:dioxygenase activity"/>
    <property type="evidence" value="ECO:0007669"/>
    <property type="project" value="UniProtKB-KW"/>
</dbReference>
<dbReference type="RefSeq" id="WP_344608686.1">
    <property type="nucleotide sequence ID" value="NZ_BAAATK010000057.1"/>
</dbReference>
<keyword evidence="5" id="KW-0408">Iron</keyword>
<dbReference type="InterPro" id="IPR008775">
    <property type="entry name" value="Phytyl_CoA_dOase-like"/>
</dbReference>
<dbReference type="Proteomes" id="UP001500460">
    <property type="component" value="Unassembled WGS sequence"/>
</dbReference>
<evidence type="ECO:0000256" key="1">
    <source>
        <dbReference type="ARBA" id="ARBA00011738"/>
    </source>
</evidence>
<evidence type="ECO:0000313" key="7">
    <source>
        <dbReference type="Proteomes" id="UP001500460"/>
    </source>
</evidence>
<dbReference type="Gene3D" id="2.60.120.620">
    <property type="entry name" value="q2cbj1_9rhob like domain"/>
    <property type="match status" value="1"/>
</dbReference>
<dbReference type="PANTHER" id="PTHR20883:SF45">
    <property type="entry name" value="PHYTANOYL-COA DIOXYGENASE FAMILY PROTEIN"/>
    <property type="match status" value="1"/>
</dbReference>
<protein>
    <submittedName>
        <fullName evidence="6">Phytanoyl-CoA dioxygenase family protein</fullName>
    </submittedName>
</protein>
<keyword evidence="3 6" id="KW-0223">Dioxygenase</keyword>
<proteinExistence type="predicted"/>
<name>A0ABN3KDR9_9ACTN</name>
<keyword evidence="7" id="KW-1185">Reference proteome</keyword>
<evidence type="ECO:0000256" key="4">
    <source>
        <dbReference type="ARBA" id="ARBA00023002"/>
    </source>
</evidence>
<accession>A0ABN3KDR9</accession>
<dbReference type="SUPFAM" id="SSF51197">
    <property type="entry name" value="Clavaminate synthase-like"/>
    <property type="match status" value="1"/>
</dbReference>
<comment type="subunit">
    <text evidence="1">Homodimer.</text>
</comment>
<keyword evidence="2" id="KW-0479">Metal-binding</keyword>
<comment type="caution">
    <text evidence="6">The sequence shown here is derived from an EMBL/GenBank/DDBJ whole genome shotgun (WGS) entry which is preliminary data.</text>
</comment>
<evidence type="ECO:0000256" key="5">
    <source>
        <dbReference type="ARBA" id="ARBA00023004"/>
    </source>
</evidence>
<dbReference type="Pfam" id="PF05721">
    <property type="entry name" value="PhyH"/>
    <property type="match status" value="1"/>
</dbReference>
<dbReference type="PANTHER" id="PTHR20883">
    <property type="entry name" value="PHYTANOYL-COA DIOXYGENASE DOMAIN CONTAINING 1"/>
    <property type="match status" value="1"/>
</dbReference>
<organism evidence="6 7">
    <name type="scientific">Streptomyces glaucus</name>
    <dbReference type="NCBI Taxonomy" id="284029"/>
    <lineage>
        <taxon>Bacteria</taxon>
        <taxon>Bacillati</taxon>
        <taxon>Actinomycetota</taxon>
        <taxon>Actinomycetes</taxon>
        <taxon>Kitasatosporales</taxon>
        <taxon>Streptomycetaceae</taxon>
        <taxon>Streptomyces</taxon>
    </lineage>
</organism>
<dbReference type="EMBL" id="BAAATK010000057">
    <property type="protein sequence ID" value="GAA2456738.1"/>
    <property type="molecule type" value="Genomic_DNA"/>
</dbReference>
<evidence type="ECO:0000256" key="2">
    <source>
        <dbReference type="ARBA" id="ARBA00022723"/>
    </source>
</evidence>
<reference evidence="6 7" key="1">
    <citation type="journal article" date="2019" name="Int. J. Syst. Evol. Microbiol.">
        <title>The Global Catalogue of Microorganisms (GCM) 10K type strain sequencing project: providing services to taxonomists for standard genome sequencing and annotation.</title>
        <authorList>
            <consortium name="The Broad Institute Genomics Platform"/>
            <consortium name="The Broad Institute Genome Sequencing Center for Infectious Disease"/>
            <person name="Wu L."/>
            <person name="Ma J."/>
        </authorList>
    </citation>
    <scope>NUCLEOTIDE SEQUENCE [LARGE SCALE GENOMIC DNA]</scope>
    <source>
        <strain evidence="6 7">JCM 6922</strain>
    </source>
</reference>
<keyword evidence="4" id="KW-0560">Oxidoreductase</keyword>
<gene>
    <name evidence="6" type="ORF">GCM10010421_57590</name>
</gene>
<evidence type="ECO:0000313" key="6">
    <source>
        <dbReference type="EMBL" id="GAA2456738.1"/>
    </source>
</evidence>
<sequence length="278" mass="30510">MPAQLTRLPATASVADVTAVLERDGGVIVEDLVDGTTLKGLWHDLGPALDAAGYGDSAFTGHRTKRISSLFARSRHMARIALDPLYLGAARELIERPADDWFGRELAGLAPNVQVSITQAIQIWPGETPQVPHRDDVAHLLPCPGPTNRVQVMVAMSEFTEENGATMVYPGSHTWERDRVPRPEEAVPAEMDPGSCLIWVGGLFHGGGANLADEPRTGLTLALVRGNLRQEENQYLAVPREIVREYPEELQRLLGYGLCPPFLGWYEQRDPNVLLHGD</sequence>